<keyword evidence="4" id="KW-1185">Reference proteome</keyword>
<gene>
    <name evidence="3" type="ORF">Pla163_37100</name>
</gene>
<protein>
    <submittedName>
        <fullName evidence="3">Flagellar hook-length control protein FliK</fullName>
    </submittedName>
</protein>
<dbReference type="PANTHER" id="PTHR37533">
    <property type="entry name" value="FLAGELLAR HOOK-LENGTH CONTROL PROTEIN"/>
    <property type="match status" value="1"/>
</dbReference>
<feature type="compositionally biased region" description="Basic and acidic residues" evidence="1">
    <location>
        <begin position="47"/>
        <end position="84"/>
    </location>
</feature>
<dbReference type="AlphaFoldDB" id="A0A518D519"/>
<feature type="compositionally biased region" description="Acidic residues" evidence="1">
    <location>
        <begin position="214"/>
        <end position="226"/>
    </location>
</feature>
<keyword evidence="3" id="KW-0282">Flagellum</keyword>
<feature type="region of interest" description="Disordered" evidence="1">
    <location>
        <begin position="359"/>
        <end position="398"/>
    </location>
</feature>
<keyword evidence="3" id="KW-0966">Cell projection</keyword>
<feature type="compositionally biased region" description="Basic and acidic residues" evidence="1">
    <location>
        <begin position="230"/>
        <end position="239"/>
    </location>
</feature>
<dbReference type="InterPro" id="IPR052563">
    <property type="entry name" value="FliK"/>
</dbReference>
<dbReference type="Pfam" id="PF02120">
    <property type="entry name" value="Flg_hook"/>
    <property type="match status" value="1"/>
</dbReference>
<dbReference type="CDD" id="cd17470">
    <property type="entry name" value="T3SS_Flik_C"/>
    <property type="match status" value="1"/>
</dbReference>
<dbReference type="InterPro" id="IPR038610">
    <property type="entry name" value="FliK-like_C_sf"/>
</dbReference>
<accession>A0A518D519</accession>
<keyword evidence="3" id="KW-0969">Cilium</keyword>
<evidence type="ECO:0000259" key="2">
    <source>
        <dbReference type="Pfam" id="PF02120"/>
    </source>
</evidence>
<reference evidence="3 4" key="1">
    <citation type="submission" date="2019-02" db="EMBL/GenBank/DDBJ databases">
        <title>Deep-cultivation of Planctomycetes and their phenomic and genomic characterization uncovers novel biology.</title>
        <authorList>
            <person name="Wiegand S."/>
            <person name="Jogler M."/>
            <person name="Boedeker C."/>
            <person name="Pinto D."/>
            <person name="Vollmers J."/>
            <person name="Rivas-Marin E."/>
            <person name="Kohn T."/>
            <person name="Peeters S.H."/>
            <person name="Heuer A."/>
            <person name="Rast P."/>
            <person name="Oberbeckmann S."/>
            <person name="Bunk B."/>
            <person name="Jeske O."/>
            <person name="Meyerdierks A."/>
            <person name="Storesund J.E."/>
            <person name="Kallscheuer N."/>
            <person name="Luecker S."/>
            <person name="Lage O.M."/>
            <person name="Pohl T."/>
            <person name="Merkel B.J."/>
            <person name="Hornburger P."/>
            <person name="Mueller R.-W."/>
            <person name="Bruemmer F."/>
            <person name="Labrenz M."/>
            <person name="Spormann A.M."/>
            <person name="Op den Camp H."/>
            <person name="Overmann J."/>
            <person name="Amann R."/>
            <person name="Jetten M.S.M."/>
            <person name="Mascher T."/>
            <person name="Medema M.H."/>
            <person name="Devos D.P."/>
            <person name="Kaster A.-K."/>
            <person name="Ovreas L."/>
            <person name="Rohde M."/>
            <person name="Galperin M.Y."/>
            <person name="Jogler C."/>
        </authorList>
    </citation>
    <scope>NUCLEOTIDE SEQUENCE [LARGE SCALE GENOMIC DNA]</scope>
    <source>
        <strain evidence="3 4">Pla163</strain>
    </source>
</reference>
<evidence type="ECO:0000256" key="1">
    <source>
        <dbReference type="SAM" id="MobiDB-lite"/>
    </source>
</evidence>
<feature type="compositionally biased region" description="Polar residues" evidence="1">
    <location>
        <begin position="194"/>
        <end position="206"/>
    </location>
</feature>
<dbReference type="Gene3D" id="3.30.750.140">
    <property type="match status" value="1"/>
</dbReference>
<name>A0A518D519_9BACT</name>
<feature type="compositionally biased region" description="Basic and acidic residues" evidence="1">
    <location>
        <begin position="371"/>
        <end position="386"/>
    </location>
</feature>
<dbReference type="PANTHER" id="PTHR37533:SF2">
    <property type="entry name" value="FLAGELLAR HOOK-LENGTH CONTROL PROTEIN"/>
    <property type="match status" value="1"/>
</dbReference>
<dbReference type="EMBL" id="CP036290">
    <property type="protein sequence ID" value="QDU86559.1"/>
    <property type="molecule type" value="Genomic_DNA"/>
</dbReference>
<feature type="domain" description="Flagellar hook-length control protein-like C-terminal" evidence="2">
    <location>
        <begin position="290"/>
        <end position="369"/>
    </location>
</feature>
<sequence>MTSSQTLIPAGDGSVGTDRSANLRSAANRGRTGAVGASQDESQAFSRRLEEAGERRRSRTEVERDRDEADGPDRPDRSDADDSKVSVGVHQGAEEGVQAAGEGGPDPSAAADRPTRDDEAEDEASGVPGAPSAIVDERPVGAGTVAEGVDAAGASAAASVAPPAVGNVAVGDRGARAEASKTPTLPGVAAASIQGASGIQPGQPSTGTGGEPDPGLDGEALADDGAEVLLDTRADRSVDGRATTTSERGPNGTDALRADAAARTAPVPTDAAATARLAQLNDRAAQALDQIRVAIHPGMRRISIALTPIDLGRVDVRIALEGDGLVAHLRVEAPETYQALERHLPELRASLERAGLDVTRLDVSQDAPDPNGRRDGSDGGRSEARARTNASDADEHTTASVWFRPNTLTDRSVDTLA</sequence>
<evidence type="ECO:0000313" key="3">
    <source>
        <dbReference type="EMBL" id="QDU86559.1"/>
    </source>
</evidence>
<evidence type="ECO:0000313" key="4">
    <source>
        <dbReference type="Proteomes" id="UP000319342"/>
    </source>
</evidence>
<dbReference type="RefSeq" id="WP_145192027.1">
    <property type="nucleotide sequence ID" value="NZ_CP036290.1"/>
</dbReference>
<feature type="region of interest" description="Disordered" evidence="1">
    <location>
        <begin position="172"/>
        <end position="254"/>
    </location>
</feature>
<dbReference type="InterPro" id="IPR021136">
    <property type="entry name" value="Flagellar_hook_control-like_C"/>
</dbReference>
<organism evidence="3 4">
    <name type="scientific">Rohdeia mirabilis</name>
    <dbReference type="NCBI Taxonomy" id="2528008"/>
    <lineage>
        <taxon>Bacteria</taxon>
        <taxon>Pseudomonadati</taxon>
        <taxon>Planctomycetota</taxon>
        <taxon>Planctomycetia</taxon>
        <taxon>Planctomycetia incertae sedis</taxon>
        <taxon>Rohdeia</taxon>
    </lineage>
</organism>
<proteinExistence type="predicted"/>
<dbReference type="OrthoDB" id="292717at2"/>
<dbReference type="Proteomes" id="UP000319342">
    <property type="component" value="Chromosome"/>
</dbReference>
<feature type="region of interest" description="Disordered" evidence="1">
    <location>
        <begin position="1"/>
        <end position="141"/>
    </location>
</feature>